<evidence type="ECO:0008006" key="3">
    <source>
        <dbReference type="Google" id="ProtNLM"/>
    </source>
</evidence>
<dbReference type="Proteomes" id="UP001220324">
    <property type="component" value="Unassembled WGS sequence"/>
</dbReference>
<reference evidence="1 2" key="1">
    <citation type="journal article" date="2023" name="IMA Fungus">
        <title>Comparative genomic study of the Penicillium genus elucidates a diverse pangenome and 15 lateral gene transfer events.</title>
        <authorList>
            <person name="Petersen C."/>
            <person name="Sorensen T."/>
            <person name="Nielsen M.R."/>
            <person name="Sondergaard T.E."/>
            <person name="Sorensen J.L."/>
            <person name="Fitzpatrick D.A."/>
            <person name="Frisvad J.C."/>
            <person name="Nielsen K.L."/>
        </authorList>
    </citation>
    <scope>NUCLEOTIDE SEQUENCE [LARGE SCALE GENOMIC DNA]</scope>
    <source>
        <strain evidence="1 2">IBT 35679</strain>
    </source>
</reference>
<organism evidence="1 2">
    <name type="scientific">Penicillium frequentans</name>
    <dbReference type="NCBI Taxonomy" id="3151616"/>
    <lineage>
        <taxon>Eukaryota</taxon>
        <taxon>Fungi</taxon>
        <taxon>Dikarya</taxon>
        <taxon>Ascomycota</taxon>
        <taxon>Pezizomycotina</taxon>
        <taxon>Eurotiomycetes</taxon>
        <taxon>Eurotiomycetidae</taxon>
        <taxon>Eurotiales</taxon>
        <taxon>Aspergillaceae</taxon>
        <taxon>Penicillium</taxon>
    </lineage>
</organism>
<gene>
    <name evidence="1" type="ORF">N7494_012736</name>
</gene>
<dbReference type="EMBL" id="JAQIZZ010000008">
    <property type="protein sequence ID" value="KAJ5526086.1"/>
    <property type="molecule type" value="Genomic_DNA"/>
</dbReference>
<dbReference type="Gene3D" id="2.60.40.640">
    <property type="match status" value="1"/>
</dbReference>
<dbReference type="AlphaFoldDB" id="A0AAD6GAD0"/>
<accession>A0AAD6GAD0</accession>
<evidence type="ECO:0000313" key="2">
    <source>
        <dbReference type="Proteomes" id="UP001220324"/>
    </source>
</evidence>
<dbReference type="InterPro" id="IPR014752">
    <property type="entry name" value="Arrestin-like_C"/>
</dbReference>
<keyword evidence="2" id="KW-1185">Reference proteome</keyword>
<proteinExistence type="predicted"/>
<comment type="caution">
    <text evidence="1">The sequence shown here is derived from an EMBL/GenBank/DDBJ whole genome shotgun (WGS) entry which is preliminary data.</text>
</comment>
<protein>
    <recommendedName>
        <fullName evidence="3">Arrestin-like N-terminal domain-containing protein</fullName>
    </recommendedName>
</protein>
<evidence type="ECO:0000313" key="1">
    <source>
        <dbReference type="EMBL" id="KAJ5526086.1"/>
    </source>
</evidence>
<sequence>MPPRCATGSSAFNFDLAAPAGWAYAPGDTIIGSLVRKLPIVTPNASISLSFAGRMKVKITMLREQNSESFNLDTWQLVDVHETVIFKGPLHLAKGSDKSLSWPFSVSIPYEPMDVCRQNHSQKCSFVPLNADHPAHHILPGSFYSESSGWSNTSSYECVEYYLKARMEYHSGGYDKLYEAVCPITLRHSVIKTSGIPKMLKQPRLVCSHRLLSGMDAADLSLKQHAQKFFYSSKVPTFYFDLLFTVPTSIQLDDPTPMPLQLEIMPDLEKTSDNIKDVAQTIRILDIEAILHVKTHSLAAGNFTDSVHDNQYDAKLGLGLQRIFTALEEPLVITTGKGNAPLNIGNMFRLTLHELGVKAGNRMMHLESWSGILIGPSFRTYNIQRTHSLEWKLSLEIAGEKQKFKFWQSVEIIAPA</sequence>
<name>A0AAD6GAD0_9EURO</name>